<gene>
    <name evidence="1" type="ORF">E2562_004368</name>
</gene>
<keyword evidence="2" id="KW-1185">Reference proteome</keyword>
<dbReference type="AlphaFoldDB" id="A0A6G1CZ34"/>
<dbReference type="EMBL" id="SPHZ02000007">
    <property type="protein sequence ID" value="KAF0905391.1"/>
    <property type="molecule type" value="Genomic_DNA"/>
</dbReference>
<proteinExistence type="predicted"/>
<reference evidence="1 2" key="1">
    <citation type="submission" date="2019-11" db="EMBL/GenBank/DDBJ databases">
        <title>Whole genome sequence of Oryza granulata.</title>
        <authorList>
            <person name="Li W."/>
        </authorList>
    </citation>
    <scope>NUCLEOTIDE SEQUENCE [LARGE SCALE GENOMIC DNA]</scope>
    <source>
        <strain evidence="2">cv. Menghai</strain>
        <tissue evidence="1">Leaf</tissue>
    </source>
</reference>
<protein>
    <recommendedName>
        <fullName evidence="3">DUF834 domain-containing protein</fullName>
    </recommendedName>
</protein>
<comment type="caution">
    <text evidence="1">The sequence shown here is derived from an EMBL/GenBank/DDBJ whole genome shotgun (WGS) entry which is preliminary data.</text>
</comment>
<accession>A0A6G1CZ34</accession>
<name>A0A6G1CZ34_9ORYZ</name>
<evidence type="ECO:0000313" key="2">
    <source>
        <dbReference type="Proteomes" id="UP000479710"/>
    </source>
</evidence>
<evidence type="ECO:0000313" key="1">
    <source>
        <dbReference type="EMBL" id="KAF0905391.1"/>
    </source>
</evidence>
<organism evidence="1 2">
    <name type="scientific">Oryza meyeriana var. granulata</name>
    <dbReference type="NCBI Taxonomy" id="110450"/>
    <lineage>
        <taxon>Eukaryota</taxon>
        <taxon>Viridiplantae</taxon>
        <taxon>Streptophyta</taxon>
        <taxon>Embryophyta</taxon>
        <taxon>Tracheophyta</taxon>
        <taxon>Spermatophyta</taxon>
        <taxon>Magnoliopsida</taxon>
        <taxon>Liliopsida</taxon>
        <taxon>Poales</taxon>
        <taxon>Poaceae</taxon>
        <taxon>BOP clade</taxon>
        <taxon>Oryzoideae</taxon>
        <taxon>Oryzeae</taxon>
        <taxon>Oryzinae</taxon>
        <taxon>Oryza</taxon>
        <taxon>Oryza meyeriana</taxon>
    </lineage>
</organism>
<dbReference type="Proteomes" id="UP000479710">
    <property type="component" value="Unassembled WGS sequence"/>
</dbReference>
<sequence length="76" mass="8517">MPTSTHLCIVVEWRRLVVVELELRLASPRAEPYDESEKSEEALGGVVRLGALSELELAVMKDDADGRPMPKERGRQ</sequence>
<evidence type="ECO:0008006" key="3">
    <source>
        <dbReference type="Google" id="ProtNLM"/>
    </source>
</evidence>